<dbReference type="InterPro" id="IPR008928">
    <property type="entry name" value="6-hairpin_glycosidase_sf"/>
</dbReference>
<dbReference type="GO" id="GO:0005975">
    <property type="term" value="P:carbohydrate metabolic process"/>
    <property type="evidence" value="ECO:0007669"/>
    <property type="project" value="InterPro"/>
</dbReference>
<keyword evidence="3" id="KW-0378">Hydrolase</keyword>
<evidence type="ECO:0000259" key="5">
    <source>
        <dbReference type="Pfam" id="PF08531"/>
    </source>
</evidence>
<feature type="domain" description="Bacterial alpha-L-rhamnosidase N-terminal" evidence="5">
    <location>
        <begin position="156"/>
        <end position="325"/>
    </location>
</feature>
<evidence type="ECO:0000259" key="6">
    <source>
        <dbReference type="Pfam" id="PF17389"/>
    </source>
</evidence>
<dbReference type="OrthoDB" id="9761045at2"/>
<dbReference type="InterPro" id="IPR035398">
    <property type="entry name" value="Bac_rhamnosid_C"/>
</dbReference>
<dbReference type="InterPro" id="IPR008902">
    <property type="entry name" value="Rhamnosid_concanavalin"/>
</dbReference>
<organism evidence="8 9">
    <name type="scientific">Nonomuraea solani</name>
    <dbReference type="NCBI Taxonomy" id="1144553"/>
    <lineage>
        <taxon>Bacteria</taxon>
        <taxon>Bacillati</taxon>
        <taxon>Actinomycetota</taxon>
        <taxon>Actinomycetes</taxon>
        <taxon>Streptosporangiales</taxon>
        <taxon>Streptosporangiaceae</taxon>
        <taxon>Nonomuraea</taxon>
    </lineage>
</organism>
<keyword evidence="9" id="KW-1185">Reference proteome</keyword>
<dbReference type="InterPro" id="IPR012341">
    <property type="entry name" value="6hp_glycosidase-like_sf"/>
</dbReference>
<protein>
    <recommendedName>
        <fullName evidence="2">alpha-L-rhamnosidase</fullName>
        <ecNumber evidence="2">3.2.1.40</ecNumber>
    </recommendedName>
</protein>
<feature type="domain" description="Alpha-L-rhamnosidase six-hairpin glycosidase" evidence="6">
    <location>
        <begin position="441"/>
        <end position="767"/>
    </location>
</feature>
<dbReference type="Pfam" id="PF08531">
    <property type="entry name" value="Bac_rhamnosid_N"/>
    <property type="match status" value="1"/>
</dbReference>
<dbReference type="InterPro" id="IPR013783">
    <property type="entry name" value="Ig-like_fold"/>
</dbReference>
<dbReference type="Pfam" id="PF05592">
    <property type="entry name" value="Bac_rhamnosid"/>
    <property type="match status" value="1"/>
</dbReference>
<dbReference type="Pfam" id="PF25788">
    <property type="entry name" value="Ig_Rha78A_N"/>
    <property type="match status" value="1"/>
</dbReference>
<dbReference type="SUPFAM" id="SSF48208">
    <property type="entry name" value="Six-hairpin glycosidases"/>
    <property type="match status" value="1"/>
</dbReference>
<reference evidence="8 9" key="1">
    <citation type="submission" date="2016-10" db="EMBL/GenBank/DDBJ databases">
        <authorList>
            <person name="de Groot N.N."/>
        </authorList>
    </citation>
    <scope>NUCLEOTIDE SEQUENCE [LARGE SCALE GENOMIC DNA]</scope>
    <source>
        <strain evidence="8 9">CGMCC 4.7037</strain>
    </source>
</reference>
<dbReference type="InterPro" id="IPR035396">
    <property type="entry name" value="Bac_rhamnosid6H"/>
</dbReference>
<comment type="catalytic activity">
    <reaction evidence="1">
        <text>Hydrolysis of terminal non-reducing alpha-L-rhamnose residues in alpha-L-rhamnosides.</text>
        <dbReference type="EC" id="3.2.1.40"/>
    </reaction>
</comment>
<dbReference type="PANTHER" id="PTHR33307">
    <property type="entry name" value="ALPHA-RHAMNOSIDASE (EUROFUNG)"/>
    <property type="match status" value="1"/>
</dbReference>
<dbReference type="Gene3D" id="1.50.10.10">
    <property type="match status" value="1"/>
</dbReference>
<name>A0A1H6DVA2_9ACTN</name>
<dbReference type="Gene3D" id="2.60.120.260">
    <property type="entry name" value="Galactose-binding domain-like"/>
    <property type="match status" value="2"/>
</dbReference>
<dbReference type="Proteomes" id="UP000236732">
    <property type="component" value="Unassembled WGS sequence"/>
</dbReference>
<dbReference type="Pfam" id="PF17389">
    <property type="entry name" value="Bac_rhamnosid6H"/>
    <property type="match status" value="1"/>
</dbReference>
<evidence type="ECO:0000313" key="9">
    <source>
        <dbReference type="Proteomes" id="UP000236732"/>
    </source>
</evidence>
<dbReference type="Gene3D" id="2.60.40.10">
    <property type="entry name" value="Immunoglobulins"/>
    <property type="match status" value="1"/>
</dbReference>
<dbReference type="RefSeq" id="WP_103958201.1">
    <property type="nucleotide sequence ID" value="NZ_FNVT01000006.1"/>
</dbReference>
<accession>A0A1H6DVA2</accession>
<gene>
    <name evidence="8" type="ORF">SAMN05444920_106287</name>
</gene>
<dbReference type="Gene3D" id="2.60.420.10">
    <property type="entry name" value="Maltose phosphorylase, domain 3"/>
    <property type="match status" value="1"/>
</dbReference>
<dbReference type="PANTHER" id="PTHR33307:SF11">
    <property type="entry name" value="ALPHA-L-RHAMNOSIDASE"/>
    <property type="match status" value="1"/>
</dbReference>
<evidence type="ECO:0000256" key="1">
    <source>
        <dbReference type="ARBA" id="ARBA00001445"/>
    </source>
</evidence>
<evidence type="ECO:0000256" key="2">
    <source>
        <dbReference type="ARBA" id="ARBA00012652"/>
    </source>
</evidence>
<dbReference type="Pfam" id="PF17390">
    <property type="entry name" value="Bac_rhamnosid_C"/>
    <property type="match status" value="1"/>
</dbReference>
<feature type="domain" description="Alpha-L-rhamnosidase concanavalin-like" evidence="4">
    <location>
        <begin position="337"/>
        <end position="434"/>
    </location>
</feature>
<dbReference type="GO" id="GO:0030596">
    <property type="term" value="F:alpha-L-rhamnosidase activity"/>
    <property type="evidence" value="ECO:0007669"/>
    <property type="project" value="UniProtKB-EC"/>
</dbReference>
<evidence type="ECO:0000259" key="4">
    <source>
        <dbReference type="Pfam" id="PF05592"/>
    </source>
</evidence>
<dbReference type="InterPro" id="IPR013737">
    <property type="entry name" value="Bac_rhamnosid_N"/>
</dbReference>
<feature type="domain" description="Alpha-L-rhamnosidase C-terminal" evidence="7">
    <location>
        <begin position="775"/>
        <end position="835"/>
    </location>
</feature>
<dbReference type="InterPro" id="IPR016007">
    <property type="entry name" value="Alpha_rhamnosid"/>
</dbReference>
<proteinExistence type="predicted"/>
<dbReference type="EMBL" id="FNVT01000006">
    <property type="protein sequence ID" value="SEG88683.1"/>
    <property type="molecule type" value="Genomic_DNA"/>
</dbReference>
<sequence>MTDTDSLHVIRTRTADLPDPLGIDDDRPHLSWHLASDRRGARQCAYQIQVASSGALLERGRADLWDTGRLAGPEQRVPYGGVPLRSRARAHWRVRCWGDEEHPGPWSVPARFELGLLDPAEWSAAWITHPCWSEAGAGPEPALPLFARDFSVAAPVARARLYITGVGVWTATINGLPVTDAVLEPPNTDFAQRVVYTTADVTALLRPGANAIGVRLGPGIAHVEDVPGRYTKFAGTRALPAALVQLELEAPDGTRTRVVSDPAWRTAPGPTLAAHWYGGEDHDARLESPGWDLPGHDRSGWRPVVTADRPAVRLTARACPPIRVIDELPTREVTRPAPGVLVFDVGTNIAGWPLLDVDLEAGRTIRIRPGEQLTPAGRVMQDEHTTGTPIADTYVTRAGRQRWHPSFTYHGFRYLEITGLPDDAAARCVRALVLRAANEPIGRLHTSHPLIDQIHRIVDRAVQGNMFSVLTDCPHREKLCWLEETHLVFDAVARGYDVAAYCRELVRNMAEAQTETGLVPNIAPEYVIFEDRFRDDPNWGSAIIMLPWLLYKEYGDLGTARRAYPAMRRYLEHLAGRATGDTLEHGLGDWIAIDESTPVAMAATWGYHRAADTLSKIATALGADGDARRYRALAARIAAAFHDRFFDPGTGRYGSGSQACDTFALDLGLAPELRQPALERLIDGIRAAGHHVTVGEIALPALLRVLSTAGRHDVVHELITQTTPPSYGHQVLAGATSLAEAWDGPTRGLSQNHFMLGAVETWLSRYVGGVDQADDSVGYRELVIAPVVRDELRSMTYTTRVPYGDVHVAWERHDDRFVLDVGVPVGATATVHVPTFGGRTPVCDDAALLPVRSRETAAEFHVGSGRWRFETAVGRSRHEGTSVVAGGGG</sequence>
<evidence type="ECO:0000256" key="3">
    <source>
        <dbReference type="ARBA" id="ARBA00022801"/>
    </source>
</evidence>
<evidence type="ECO:0000259" key="7">
    <source>
        <dbReference type="Pfam" id="PF17390"/>
    </source>
</evidence>
<evidence type="ECO:0000313" key="8">
    <source>
        <dbReference type="EMBL" id="SEG88683.1"/>
    </source>
</evidence>
<dbReference type="EC" id="3.2.1.40" evidence="2"/>
<dbReference type="PIRSF" id="PIRSF010631">
    <property type="entry name" value="A-rhamnsds"/>
    <property type="match status" value="1"/>
</dbReference>
<dbReference type="AlphaFoldDB" id="A0A1H6DVA2"/>